<dbReference type="InterPro" id="IPR005455">
    <property type="entry name" value="PFN_euk"/>
</dbReference>
<dbReference type="PRINTS" id="PR00392">
    <property type="entry name" value="PROFILIN"/>
</dbReference>
<gene>
    <name evidence="4" type="ORF">MGAL_10B051314</name>
</gene>
<feature type="chain" id="PRO_5032349011" description="Profilin" evidence="3">
    <location>
        <begin position="26"/>
        <end position="214"/>
    </location>
</feature>
<accession>A0A8B6E3S0</accession>
<proteinExistence type="inferred from homology"/>
<reference evidence="4" key="1">
    <citation type="submission" date="2018-11" db="EMBL/GenBank/DDBJ databases">
        <authorList>
            <person name="Alioto T."/>
            <person name="Alioto T."/>
        </authorList>
    </citation>
    <scope>NUCLEOTIDE SEQUENCE</scope>
</reference>
<keyword evidence="3" id="KW-0732">Signal</keyword>
<keyword evidence="5" id="KW-1185">Reference proteome</keyword>
<dbReference type="SUPFAM" id="SSF55770">
    <property type="entry name" value="Profilin (actin-binding protein)"/>
    <property type="match status" value="1"/>
</dbReference>
<dbReference type="PANTHER" id="PTHR11604">
    <property type="entry name" value="PROFILIN"/>
    <property type="match status" value="1"/>
</dbReference>
<organism evidence="4 5">
    <name type="scientific">Mytilus galloprovincialis</name>
    <name type="common">Mediterranean mussel</name>
    <dbReference type="NCBI Taxonomy" id="29158"/>
    <lineage>
        <taxon>Eukaryota</taxon>
        <taxon>Metazoa</taxon>
        <taxon>Spiralia</taxon>
        <taxon>Lophotrochozoa</taxon>
        <taxon>Mollusca</taxon>
        <taxon>Bivalvia</taxon>
        <taxon>Autobranchia</taxon>
        <taxon>Pteriomorphia</taxon>
        <taxon>Mytilida</taxon>
        <taxon>Mytiloidea</taxon>
        <taxon>Mytilidae</taxon>
        <taxon>Mytilinae</taxon>
        <taxon>Mytilus</taxon>
    </lineage>
</organism>
<dbReference type="GO" id="GO:0005938">
    <property type="term" value="C:cell cortex"/>
    <property type="evidence" value="ECO:0007669"/>
    <property type="project" value="TreeGrafter"/>
</dbReference>
<evidence type="ECO:0000256" key="1">
    <source>
        <dbReference type="ARBA" id="ARBA00010058"/>
    </source>
</evidence>
<dbReference type="SMART" id="SM00392">
    <property type="entry name" value="PROF"/>
    <property type="match status" value="1"/>
</dbReference>
<dbReference type="Pfam" id="PF00235">
    <property type="entry name" value="Profilin"/>
    <property type="match status" value="1"/>
</dbReference>
<dbReference type="GO" id="GO:0003785">
    <property type="term" value="F:actin monomer binding"/>
    <property type="evidence" value="ECO:0007669"/>
    <property type="project" value="TreeGrafter"/>
</dbReference>
<dbReference type="AlphaFoldDB" id="A0A8B6E3S0"/>
<evidence type="ECO:0000313" key="5">
    <source>
        <dbReference type="Proteomes" id="UP000596742"/>
    </source>
</evidence>
<sequence length="214" mass="23820">MLDQHLKTLWAHVALIPFTFLYSGGEICGGDYATEYECDIGTCCKVDGRWDCLTDEQDSYMCEDHTRKLAKYIVQGWNGYIDNLIGQSRDASGFEHVDRACIIGLDGGAKWTTDSYQNALKLSSNEASTIAKAFKSEDFTPFMVNGIYAEGVKYYFLREEESKIVFAKKKWNGALTLQRSKTAIVIAHTKDGGQQGNANKAVGVIAEYLESMGM</sequence>
<dbReference type="Proteomes" id="UP000596742">
    <property type="component" value="Unassembled WGS sequence"/>
</dbReference>
<dbReference type="PANTHER" id="PTHR11604:SF10">
    <property type="entry name" value="PROFILIN"/>
    <property type="match status" value="1"/>
</dbReference>
<dbReference type="InterPro" id="IPR048278">
    <property type="entry name" value="PFN"/>
</dbReference>
<feature type="signal peptide" evidence="3">
    <location>
        <begin position="1"/>
        <end position="25"/>
    </location>
</feature>
<protein>
    <recommendedName>
        <fullName evidence="2">Profilin</fullName>
    </recommendedName>
</protein>
<comment type="caution">
    <text evidence="4">The sequence shown here is derived from an EMBL/GenBank/DDBJ whole genome shotgun (WGS) entry which is preliminary data.</text>
</comment>
<dbReference type="CDD" id="cd00148">
    <property type="entry name" value="PROF"/>
    <property type="match status" value="1"/>
</dbReference>
<comment type="similarity">
    <text evidence="1 2">Belongs to the profilin family.</text>
</comment>
<evidence type="ECO:0000313" key="4">
    <source>
        <dbReference type="EMBL" id="VDI28185.1"/>
    </source>
</evidence>
<evidence type="ECO:0000256" key="2">
    <source>
        <dbReference type="RuleBase" id="RU003909"/>
    </source>
</evidence>
<dbReference type="InterPro" id="IPR036140">
    <property type="entry name" value="PFN_sf"/>
</dbReference>
<keyword evidence="2" id="KW-0009">Actin-binding</keyword>
<dbReference type="OrthoDB" id="421374at2759"/>
<name>A0A8B6E3S0_MYTGA</name>
<evidence type="ECO:0000256" key="3">
    <source>
        <dbReference type="SAM" id="SignalP"/>
    </source>
</evidence>
<dbReference type="Gene3D" id="3.30.450.30">
    <property type="entry name" value="Dynein light chain 2a, cytoplasmic"/>
    <property type="match status" value="1"/>
</dbReference>
<dbReference type="EMBL" id="UYJE01004465">
    <property type="protein sequence ID" value="VDI28185.1"/>
    <property type="molecule type" value="Genomic_DNA"/>
</dbReference>